<protein>
    <recommendedName>
        <fullName evidence="6">Major facilitator superfamily (MFS) profile domain-containing protein</fullName>
    </recommendedName>
</protein>
<feature type="transmembrane region" description="Helical" evidence="5">
    <location>
        <begin position="240"/>
        <end position="257"/>
    </location>
</feature>
<name>A0AA36H2J1_CYLNA</name>
<proteinExistence type="predicted"/>
<feature type="transmembrane region" description="Helical" evidence="5">
    <location>
        <begin position="269"/>
        <end position="289"/>
    </location>
</feature>
<dbReference type="InterPro" id="IPR036259">
    <property type="entry name" value="MFS_trans_sf"/>
</dbReference>
<dbReference type="GO" id="GO:0005635">
    <property type="term" value="C:nuclear envelope"/>
    <property type="evidence" value="ECO:0007669"/>
    <property type="project" value="TreeGrafter"/>
</dbReference>
<keyword evidence="4 5" id="KW-0472">Membrane</keyword>
<evidence type="ECO:0000259" key="6">
    <source>
        <dbReference type="PROSITE" id="PS50850"/>
    </source>
</evidence>
<dbReference type="Proteomes" id="UP001176961">
    <property type="component" value="Unassembled WGS sequence"/>
</dbReference>
<feature type="domain" description="Major facilitator superfamily (MFS) profile" evidence="6">
    <location>
        <begin position="24"/>
        <end position="409"/>
    </location>
</feature>
<gene>
    <name evidence="7" type="ORF">CYNAS_LOCUS14816</name>
</gene>
<evidence type="ECO:0000256" key="3">
    <source>
        <dbReference type="ARBA" id="ARBA00022989"/>
    </source>
</evidence>
<feature type="transmembrane region" description="Helical" evidence="5">
    <location>
        <begin position="62"/>
        <end position="83"/>
    </location>
</feature>
<dbReference type="InterPro" id="IPR011701">
    <property type="entry name" value="MFS"/>
</dbReference>
<evidence type="ECO:0000256" key="1">
    <source>
        <dbReference type="ARBA" id="ARBA00004141"/>
    </source>
</evidence>
<evidence type="ECO:0000256" key="4">
    <source>
        <dbReference type="ARBA" id="ARBA00023136"/>
    </source>
</evidence>
<dbReference type="Gene3D" id="1.20.1250.20">
    <property type="entry name" value="MFS general substrate transporter like domains"/>
    <property type="match status" value="1"/>
</dbReference>
<feature type="transmembrane region" description="Helical" evidence="5">
    <location>
        <begin position="26"/>
        <end position="50"/>
    </location>
</feature>
<dbReference type="GO" id="GO:0016020">
    <property type="term" value="C:membrane"/>
    <property type="evidence" value="ECO:0007669"/>
    <property type="project" value="UniProtKB-SubCell"/>
</dbReference>
<comment type="subcellular location">
    <subcellularLocation>
        <location evidence="1">Membrane</location>
        <topology evidence="1">Multi-pass membrane protein</topology>
    </subcellularLocation>
</comment>
<feature type="transmembrane region" description="Helical" evidence="5">
    <location>
        <begin position="152"/>
        <end position="173"/>
    </location>
</feature>
<feature type="transmembrane region" description="Helical" evidence="5">
    <location>
        <begin position="387"/>
        <end position="407"/>
    </location>
</feature>
<comment type="caution">
    <text evidence="7">The sequence shown here is derived from an EMBL/GenBank/DDBJ whole genome shotgun (WGS) entry which is preliminary data.</text>
</comment>
<dbReference type="AlphaFoldDB" id="A0AA36H2J1"/>
<evidence type="ECO:0000256" key="2">
    <source>
        <dbReference type="ARBA" id="ARBA00022692"/>
    </source>
</evidence>
<organism evidence="7 8">
    <name type="scientific">Cylicocyclus nassatus</name>
    <name type="common">Nematode worm</name>
    <dbReference type="NCBI Taxonomy" id="53992"/>
    <lineage>
        <taxon>Eukaryota</taxon>
        <taxon>Metazoa</taxon>
        <taxon>Ecdysozoa</taxon>
        <taxon>Nematoda</taxon>
        <taxon>Chromadorea</taxon>
        <taxon>Rhabditida</taxon>
        <taxon>Rhabditina</taxon>
        <taxon>Rhabditomorpha</taxon>
        <taxon>Strongyloidea</taxon>
        <taxon>Strongylidae</taxon>
        <taxon>Cylicocyclus</taxon>
    </lineage>
</organism>
<evidence type="ECO:0000256" key="5">
    <source>
        <dbReference type="SAM" id="Phobius"/>
    </source>
</evidence>
<feature type="transmembrane region" description="Helical" evidence="5">
    <location>
        <begin position="298"/>
        <end position="316"/>
    </location>
</feature>
<dbReference type="InterPro" id="IPR020846">
    <property type="entry name" value="MFS_dom"/>
</dbReference>
<keyword evidence="8" id="KW-1185">Reference proteome</keyword>
<dbReference type="PANTHER" id="PTHR24002:SF3">
    <property type="entry name" value="SOLUTE CARRIER FAMILY 22 MEMBER 18"/>
    <property type="match status" value="1"/>
</dbReference>
<dbReference type="EMBL" id="CATQJL010000305">
    <property type="protein sequence ID" value="CAJ0602833.1"/>
    <property type="molecule type" value="Genomic_DNA"/>
</dbReference>
<dbReference type="SUPFAM" id="SSF103473">
    <property type="entry name" value="MFS general substrate transporter"/>
    <property type="match status" value="1"/>
</dbReference>
<dbReference type="PRINTS" id="PR01035">
    <property type="entry name" value="TCRTETA"/>
</dbReference>
<keyword evidence="2 5" id="KW-0812">Transmembrane</keyword>
<keyword evidence="3 5" id="KW-1133">Transmembrane helix</keyword>
<feature type="transmembrane region" description="Helical" evidence="5">
    <location>
        <begin position="322"/>
        <end position="348"/>
    </location>
</feature>
<dbReference type="InterPro" id="IPR001958">
    <property type="entry name" value="Tet-R_TetA/multi-R_MdtG-like"/>
</dbReference>
<feature type="transmembrane region" description="Helical" evidence="5">
    <location>
        <begin position="179"/>
        <end position="197"/>
    </location>
</feature>
<evidence type="ECO:0000313" key="8">
    <source>
        <dbReference type="Proteomes" id="UP001176961"/>
    </source>
</evidence>
<dbReference type="Pfam" id="PF07690">
    <property type="entry name" value="MFS_1"/>
    <property type="match status" value="1"/>
</dbReference>
<reference evidence="7" key="1">
    <citation type="submission" date="2023-07" db="EMBL/GenBank/DDBJ databases">
        <authorList>
            <consortium name="CYATHOMIX"/>
        </authorList>
    </citation>
    <scope>NUCLEOTIDE SEQUENCE</scope>
    <source>
        <strain evidence="7">N/A</strain>
    </source>
</reference>
<dbReference type="PANTHER" id="PTHR24002">
    <property type="entry name" value="SOLUTE CARRIER FAMILY 22 MEMBER 18"/>
    <property type="match status" value="1"/>
</dbReference>
<dbReference type="PROSITE" id="PS50850">
    <property type="entry name" value="MFS"/>
    <property type="match status" value="1"/>
</dbReference>
<sequence length="418" mass="46497">MGETSTEKNPFGTVTYLSVTLPIPIALAYLLSILYNVTFFMQFFCMPYFLKSLGISDTENGYVQTAFGLLQMCGGPLFGYVIQKFGIRKSLLICYGSTMLSGFLLYFSYDLPTVLLSRIPCIFMHGQQAHQTLLSAMTTPGKERTNAFGRMGLTFGLGFLITPLLSIIATKMLNESAPIILSAILCIVPVAVLEYLLDKRSYEEHQLEVTEESSNHMSITNVIRILNRPGVLNIMFKKNAPIVPMLLIFSIMQLYLIDQFNADAQTGQLIQMMTGICIMCSNGFGVIWMRRRFTEQTLLLIGMIFFSAAFLLFFFFHRLWMIVVIMPFISFGMSLVATVADSLLTALVAENEQGLVLGIATSFNSLVRTFAPAIAGTILDTFGFSSFALIGSLSTTVGHMAIFLFPLRETLLRKSKSE</sequence>
<feature type="transmembrane region" description="Helical" evidence="5">
    <location>
        <begin position="355"/>
        <end position="375"/>
    </location>
</feature>
<dbReference type="GO" id="GO:0022857">
    <property type="term" value="F:transmembrane transporter activity"/>
    <property type="evidence" value="ECO:0007669"/>
    <property type="project" value="InterPro"/>
</dbReference>
<accession>A0AA36H2J1</accession>
<evidence type="ECO:0000313" key="7">
    <source>
        <dbReference type="EMBL" id="CAJ0602833.1"/>
    </source>
</evidence>